<protein>
    <submittedName>
        <fullName evidence="1">Uncharacterized protein</fullName>
    </submittedName>
</protein>
<name>A0A9P7DVA7_9AGAM</name>
<dbReference type="AlphaFoldDB" id="A0A9P7DVA7"/>
<accession>A0A9P7DVA7</accession>
<dbReference type="RefSeq" id="XP_041166188.1">
    <property type="nucleotide sequence ID" value="XM_041299625.1"/>
</dbReference>
<sequence>MPVWQHFRLDYLQTSSSTDYPSCNCLSFSQCCNVGVDGVPRNSGGKNLPIAMKYVHSAHAVNIAMSSGHEREDSLLHLTRQPLLQPSSDHEAPFPQYLQDQHPMHQSNMSMPVDDLAAELFTITLTDHKSNSDGHHKLHITRALQAIKMQCSSRAEATLNVVESQIESARIQLSLATSRDVLQSIRNELFTIIKTLAKVKHKVSSIVSRRTRLETTCNEIQTLLLSKEDGLPVSSEPVEFDSSLVADMASF</sequence>
<evidence type="ECO:0000313" key="2">
    <source>
        <dbReference type="Proteomes" id="UP000719766"/>
    </source>
</evidence>
<evidence type="ECO:0000313" key="1">
    <source>
        <dbReference type="EMBL" id="KAG1803842.1"/>
    </source>
</evidence>
<gene>
    <name evidence="1" type="ORF">HD556DRAFT_1303840</name>
</gene>
<dbReference type="EMBL" id="JABBWE010000004">
    <property type="protein sequence ID" value="KAG1803842.1"/>
    <property type="molecule type" value="Genomic_DNA"/>
</dbReference>
<reference evidence="1" key="1">
    <citation type="journal article" date="2020" name="New Phytol.">
        <title>Comparative genomics reveals dynamic genome evolution in host specialist ectomycorrhizal fungi.</title>
        <authorList>
            <person name="Lofgren L.A."/>
            <person name="Nguyen N.H."/>
            <person name="Vilgalys R."/>
            <person name="Ruytinx J."/>
            <person name="Liao H.L."/>
            <person name="Branco S."/>
            <person name="Kuo A."/>
            <person name="LaButti K."/>
            <person name="Lipzen A."/>
            <person name="Andreopoulos W."/>
            <person name="Pangilinan J."/>
            <person name="Riley R."/>
            <person name="Hundley H."/>
            <person name="Na H."/>
            <person name="Barry K."/>
            <person name="Grigoriev I.V."/>
            <person name="Stajich J.E."/>
            <person name="Kennedy P.G."/>
        </authorList>
    </citation>
    <scope>NUCLEOTIDE SEQUENCE</scope>
    <source>
        <strain evidence="1">S12</strain>
    </source>
</reference>
<dbReference type="Proteomes" id="UP000719766">
    <property type="component" value="Unassembled WGS sequence"/>
</dbReference>
<dbReference type="GeneID" id="64593389"/>
<comment type="caution">
    <text evidence="1">The sequence shown here is derived from an EMBL/GenBank/DDBJ whole genome shotgun (WGS) entry which is preliminary data.</text>
</comment>
<organism evidence="1 2">
    <name type="scientific">Suillus plorans</name>
    <dbReference type="NCBI Taxonomy" id="116603"/>
    <lineage>
        <taxon>Eukaryota</taxon>
        <taxon>Fungi</taxon>
        <taxon>Dikarya</taxon>
        <taxon>Basidiomycota</taxon>
        <taxon>Agaricomycotina</taxon>
        <taxon>Agaricomycetes</taxon>
        <taxon>Agaricomycetidae</taxon>
        <taxon>Boletales</taxon>
        <taxon>Suillineae</taxon>
        <taxon>Suillaceae</taxon>
        <taxon>Suillus</taxon>
    </lineage>
</organism>
<keyword evidence="2" id="KW-1185">Reference proteome</keyword>
<proteinExistence type="predicted"/>